<evidence type="ECO:0000313" key="2">
    <source>
        <dbReference type="Proteomes" id="UP000054321"/>
    </source>
</evidence>
<proteinExistence type="predicted"/>
<dbReference type="InterPro" id="IPR036452">
    <property type="entry name" value="Ribo_hydro-like"/>
</dbReference>
<organism evidence="1 2">
    <name type="scientific">Oidiodendron maius (strain Zn)</name>
    <dbReference type="NCBI Taxonomy" id="913774"/>
    <lineage>
        <taxon>Eukaryota</taxon>
        <taxon>Fungi</taxon>
        <taxon>Dikarya</taxon>
        <taxon>Ascomycota</taxon>
        <taxon>Pezizomycotina</taxon>
        <taxon>Leotiomycetes</taxon>
        <taxon>Leotiomycetes incertae sedis</taxon>
        <taxon>Myxotrichaceae</taxon>
        <taxon>Oidiodendron</taxon>
    </lineage>
</organism>
<dbReference type="Proteomes" id="UP000054321">
    <property type="component" value="Unassembled WGS sequence"/>
</dbReference>
<dbReference type="SUPFAM" id="SSF53590">
    <property type="entry name" value="Nucleoside hydrolase"/>
    <property type="match status" value="1"/>
</dbReference>
<dbReference type="InParanoid" id="A0A0C3HC12"/>
<dbReference type="AlphaFoldDB" id="A0A0C3HC12"/>
<evidence type="ECO:0008006" key="3">
    <source>
        <dbReference type="Google" id="ProtNLM"/>
    </source>
</evidence>
<dbReference type="HOGENOM" id="CLU_029366_0_0_1"/>
<accession>A0A0C3HC12</accession>
<dbReference type="Gene3D" id="3.90.245.10">
    <property type="entry name" value="Ribonucleoside hydrolase-like"/>
    <property type="match status" value="1"/>
</dbReference>
<sequence length="402" mass="44498">MSLLGLWPKIPAGLSEVETGIYQTLLEARKNRSVKDQKPPHLVVITDLAKDYDDLMAMVLLAELHRLGLVELEAFVANLMPARKRARFGRGALDLLGLQKIPIAVGSVGSGKKHKINKYEFDNCTFLAPLGSVEFEKGEDLLLRIFEKAVDEDRKITLVLLSSLMDISKFTQKRPNLVKNAVDKISIQGGMYFEKGILKADSQAANNHFAPGHAALFTSFIQKYSIRTTVYTKVAAFATKIYAEFFTELAATGHPLGIHLQNTQLAQDVDFYTDTMDEETRFRPFMTQEWFLKNKSTWFTEGHSEDPDVEPYPSPDNVVPYLTVVVAYDALAALGAAGDDVLESLHVLKPAPDNSFCRIVGVSPSSNTPDVIEDPGVYGEQMATAIKTLVKGSLLASWQQLT</sequence>
<dbReference type="GO" id="GO:0016799">
    <property type="term" value="F:hydrolase activity, hydrolyzing N-glycosyl compounds"/>
    <property type="evidence" value="ECO:0007669"/>
    <property type="project" value="InterPro"/>
</dbReference>
<gene>
    <name evidence="1" type="ORF">OIDMADRAFT_112068</name>
</gene>
<name>A0A0C3HC12_OIDMZ</name>
<evidence type="ECO:0000313" key="1">
    <source>
        <dbReference type="EMBL" id="KIN05836.1"/>
    </source>
</evidence>
<reference evidence="2" key="2">
    <citation type="submission" date="2015-01" db="EMBL/GenBank/DDBJ databases">
        <title>Evolutionary Origins and Diversification of the Mycorrhizal Mutualists.</title>
        <authorList>
            <consortium name="DOE Joint Genome Institute"/>
            <consortium name="Mycorrhizal Genomics Consortium"/>
            <person name="Kohler A."/>
            <person name="Kuo A."/>
            <person name="Nagy L.G."/>
            <person name="Floudas D."/>
            <person name="Copeland A."/>
            <person name="Barry K.W."/>
            <person name="Cichocki N."/>
            <person name="Veneault-Fourrey C."/>
            <person name="LaButti K."/>
            <person name="Lindquist E.A."/>
            <person name="Lipzen A."/>
            <person name="Lundell T."/>
            <person name="Morin E."/>
            <person name="Murat C."/>
            <person name="Riley R."/>
            <person name="Ohm R."/>
            <person name="Sun H."/>
            <person name="Tunlid A."/>
            <person name="Henrissat B."/>
            <person name="Grigoriev I.V."/>
            <person name="Hibbett D.S."/>
            <person name="Martin F."/>
        </authorList>
    </citation>
    <scope>NUCLEOTIDE SEQUENCE [LARGE SCALE GENOMIC DNA]</scope>
    <source>
        <strain evidence="2">Zn</strain>
    </source>
</reference>
<keyword evidence="2" id="KW-1185">Reference proteome</keyword>
<protein>
    <recommendedName>
        <fullName evidence="3">Inosine/uridine-preferring nucleoside hydrolase domain-containing protein</fullName>
    </recommendedName>
</protein>
<dbReference type="EMBL" id="KN832871">
    <property type="protein sequence ID" value="KIN05836.1"/>
    <property type="molecule type" value="Genomic_DNA"/>
</dbReference>
<reference evidence="1 2" key="1">
    <citation type="submission" date="2014-04" db="EMBL/GenBank/DDBJ databases">
        <authorList>
            <consortium name="DOE Joint Genome Institute"/>
            <person name="Kuo A."/>
            <person name="Martino E."/>
            <person name="Perotto S."/>
            <person name="Kohler A."/>
            <person name="Nagy L.G."/>
            <person name="Floudas D."/>
            <person name="Copeland A."/>
            <person name="Barry K.W."/>
            <person name="Cichocki N."/>
            <person name="Veneault-Fourrey C."/>
            <person name="LaButti K."/>
            <person name="Lindquist E.A."/>
            <person name="Lipzen A."/>
            <person name="Lundell T."/>
            <person name="Morin E."/>
            <person name="Murat C."/>
            <person name="Sun H."/>
            <person name="Tunlid A."/>
            <person name="Henrissat B."/>
            <person name="Grigoriev I.V."/>
            <person name="Hibbett D.S."/>
            <person name="Martin F."/>
            <person name="Nordberg H.P."/>
            <person name="Cantor M.N."/>
            <person name="Hua S.X."/>
        </authorList>
    </citation>
    <scope>NUCLEOTIDE SEQUENCE [LARGE SCALE GENOMIC DNA]</scope>
    <source>
        <strain evidence="1 2">Zn</strain>
    </source>
</reference>
<dbReference type="OrthoDB" id="2564527at2759"/>